<evidence type="ECO:0000313" key="3">
    <source>
        <dbReference type="EMBL" id="NDK55407.1"/>
    </source>
</evidence>
<dbReference type="GO" id="GO:0031410">
    <property type="term" value="C:cytoplasmic vesicle"/>
    <property type="evidence" value="ECO:0007669"/>
    <property type="project" value="TreeGrafter"/>
</dbReference>
<sequence length="150" mass="15827">MKTSFYLSVIFIWTMLLLAAGCSNGDDPDPAPIDPAGNKKQPIANAGADLRIYLPVDSVKLVGSGTDADGTIAKYEWAKLSGPASYNLINSTAAEAKVKNLIEGDYAFTLKVTDNDGLSDADTVLVIVGPPCNCAPDCDPIGDPCNPWDY</sequence>
<feature type="domain" description="PKD/Chitinase" evidence="2">
    <location>
        <begin position="43"/>
        <end position="131"/>
    </location>
</feature>
<dbReference type="CDD" id="cd00146">
    <property type="entry name" value="PKD"/>
    <property type="match status" value="1"/>
</dbReference>
<gene>
    <name evidence="3" type="ORF">GWO68_05715</name>
</gene>
<evidence type="ECO:0000256" key="1">
    <source>
        <dbReference type="SAM" id="SignalP"/>
    </source>
</evidence>
<proteinExistence type="predicted"/>
<dbReference type="Gene3D" id="2.60.40.10">
    <property type="entry name" value="Immunoglobulins"/>
    <property type="match status" value="1"/>
</dbReference>
<keyword evidence="4" id="KW-1185">Reference proteome</keyword>
<dbReference type="InterPro" id="IPR022409">
    <property type="entry name" value="PKD/Chitinase_dom"/>
</dbReference>
<dbReference type="SUPFAM" id="SSF49299">
    <property type="entry name" value="PKD domain"/>
    <property type="match status" value="1"/>
</dbReference>
<dbReference type="PANTHER" id="PTHR46182:SF2">
    <property type="entry name" value="FI19480P1"/>
    <property type="match status" value="1"/>
</dbReference>
<feature type="signal peptide" evidence="1">
    <location>
        <begin position="1"/>
        <end position="19"/>
    </location>
</feature>
<dbReference type="InterPro" id="IPR013783">
    <property type="entry name" value="Ig-like_fold"/>
</dbReference>
<dbReference type="Pfam" id="PF22352">
    <property type="entry name" value="K319L-like_PKD"/>
    <property type="match status" value="1"/>
</dbReference>
<dbReference type="AlphaFoldDB" id="A0A6B2H503"/>
<comment type="caution">
    <text evidence="3">The sequence shown here is derived from an EMBL/GenBank/DDBJ whole genome shotgun (WGS) entry which is preliminary data.</text>
</comment>
<dbReference type="Proteomes" id="UP000478546">
    <property type="component" value="Unassembled WGS sequence"/>
</dbReference>
<dbReference type="InterPro" id="IPR029865">
    <property type="entry name" value="KIAA0319-like"/>
</dbReference>
<keyword evidence="1" id="KW-0732">Signal</keyword>
<accession>A0A6B2H503</accession>
<dbReference type="PROSITE" id="PS51257">
    <property type="entry name" value="PROKAR_LIPOPROTEIN"/>
    <property type="match status" value="1"/>
</dbReference>
<dbReference type="SMART" id="SM00089">
    <property type="entry name" value="PKD"/>
    <property type="match status" value="1"/>
</dbReference>
<protein>
    <recommendedName>
        <fullName evidence="2">PKD/Chitinase domain-containing protein</fullName>
    </recommendedName>
</protein>
<dbReference type="RefSeq" id="WP_162345457.1">
    <property type="nucleotide sequence ID" value="NZ_JAAEAA010000005.1"/>
</dbReference>
<feature type="chain" id="PRO_5025671649" description="PKD/Chitinase domain-containing protein" evidence="1">
    <location>
        <begin position="20"/>
        <end position="150"/>
    </location>
</feature>
<evidence type="ECO:0000259" key="2">
    <source>
        <dbReference type="SMART" id="SM00089"/>
    </source>
</evidence>
<reference evidence="3 4" key="1">
    <citation type="submission" date="2020-01" db="EMBL/GenBank/DDBJ databases">
        <authorList>
            <person name="Kim M.K."/>
        </authorList>
    </citation>
    <scope>NUCLEOTIDE SEQUENCE [LARGE SCALE GENOMIC DNA]</scope>
    <source>
        <strain evidence="3 4">BT213</strain>
    </source>
</reference>
<name>A0A6B2H503_9BACT</name>
<evidence type="ECO:0000313" key="4">
    <source>
        <dbReference type="Proteomes" id="UP000478546"/>
    </source>
</evidence>
<organism evidence="3 4">
    <name type="scientific">Pontibacter fetidus</name>
    <dbReference type="NCBI Taxonomy" id="2700082"/>
    <lineage>
        <taxon>Bacteria</taxon>
        <taxon>Pseudomonadati</taxon>
        <taxon>Bacteroidota</taxon>
        <taxon>Cytophagia</taxon>
        <taxon>Cytophagales</taxon>
        <taxon>Hymenobacteraceae</taxon>
        <taxon>Pontibacter</taxon>
    </lineage>
</organism>
<dbReference type="InterPro" id="IPR035986">
    <property type="entry name" value="PKD_dom_sf"/>
</dbReference>
<dbReference type="PANTHER" id="PTHR46182">
    <property type="entry name" value="FI19480P1"/>
    <property type="match status" value="1"/>
</dbReference>
<dbReference type="EMBL" id="JAAEAA010000005">
    <property type="protein sequence ID" value="NDK55407.1"/>
    <property type="molecule type" value="Genomic_DNA"/>
</dbReference>
<dbReference type="GO" id="GO:0016020">
    <property type="term" value="C:membrane"/>
    <property type="evidence" value="ECO:0007669"/>
    <property type="project" value="TreeGrafter"/>
</dbReference>